<reference evidence="8 9" key="1">
    <citation type="submission" date="2015-09" db="EMBL/GenBank/DDBJ databases">
        <title>Draft genome of the parasitic nematode Teladorsagia circumcincta isolate WARC Sus (inbred).</title>
        <authorList>
            <person name="Mitreva M."/>
        </authorList>
    </citation>
    <scope>NUCLEOTIDE SEQUENCE [LARGE SCALE GENOMIC DNA]</scope>
    <source>
        <strain evidence="8 9">S</strain>
    </source>
</reference>
<proteinExistence type="inferred from homology"/>
<comment type="subcellular location">
    <subcellularLocation>
        <location evidence="1">Membrane</location>
        <topology evidence="1">Multi-pass membrane protein</topology>
    </subcellularLocation>
</comment>
<protein>
    <submittedName>
        <fullName evidence="8">Uncharacterized protein</fullName>
    </submittedName>
</protein>
<evidence type="ECO:0000313" key="8">
    <source>
        <dbReference type="EMBL" id="PIO58800.1"/>
    </source>
</evidence>
<evidence type="ECO:0000256" key="4">
    <source>
        <dbReference type="ARBA" id="ARBA00022729"/>
    </source>
</evidence>
<evidence type="ECO:0000256" key="5">
    <source>
        <dbReference type="ARBA" id="ARBA00022989"/>
    </source>
</evidence>
<evidence type="ECO:0000256" key="6">
    <source>
        <dbReference type="ARBA" id="ARBA00023136"/>
    </source>
</evidence>
<gene>
    <name evidence="8" type="ORF">TELCIR_19755</name>
</gene>
<keyword evidence="5" id="KW-1133">Transmembrane helix</keyword>
<feature type="non-terminal residue" evidence="8">
    <location>
        <position position="117"/>
    </location>
</feature>
<feature type="chain" id="PRO_5018634647" evidence="7">
    <location>
        <begin position="36"/>
        <end position="117"/>
    </location>
</feature>
<evidence type="ECO:0000256" key="3">
    <source>
        <dbReference type="ARBA" id="ARBA00022692"/>
    </source>
</evidence>
<keyword evidence="9" id="KW-1185">Reference proteome</keyword>
<dbReference type="Proteomes" id="UP000230423">
    <property type="component" value="Unassembled WGS sequence"/>
</dbReference>
<keyword evidence="3" id="KW-0812">Transmembrane</keyword>
<organism evidence="8 9">
    <name type="scientific">Teladorsagia circumcincta</name>
    <name type="common">Brown stomach worm</name>
    <name type="synonym">Ostertagia circumcincta</name>
    <dbReference type="NCBI Taxonomy" id="45464"/>
    <lineage>
        <taxon>Eukaryota</taxon>
        <taxon>Metazoa</taxon>
        <taxon>Ecdysozoa</taxon>
        <taxon>Nematoda</taxon>
        <taxon>Chromadorea</taxon>
        <taxon>Rhabditida</taxon>
        <taxon>Rhabditina</taxon>
        <taxon>Rhabditomorpha</taxon>
        <taxon>Strongyloidea</taxon>
        <taxon>Trichostrongylidae</taxon>
        <taxon>Teladorsagia</taxon>
    </lineage>
</organism>
<dbReference type="EMBL" id="KZ359833">
    <property type="protein sequence ID" value="PIO58800.1"/>
    <property type="molecule type" value="Genomic_DNA"/>
</dbReference>
<dbReference type="AlphaFoldDB" id="A0A2G9TN77"/>
<dbReference type="GO" id="GO:0016020">
    <property type="term" value="C:membrane"/>
    <property type="evidence" value="ECO:0007669"/>
    <property type="project" value="UniProtKB-SubCell"/>
</dbReference>
<comment type="similarity">
    <text evidence="2">Belongs to the nonaspanin (TM9SF) (TC 9.A.2) family.</text>
</comment>
<keyword evidence="4 7" id="KW-0732">Signal</keyword>
<keyword evidence="6" id="KW-0472">Membrane</keyword>
<dbReference type="InterPro" id="IPR004240">
    <property type="entry name" value="EMP70"/>
</dbReference>
<evidence type="ECO:0000313" key="9">
    <source>
        <dbReference type="Proteomes" id="UP000230423"/>
    </source>
</evidence>
<name>A0A2G9TN77_TELCI</name>
<sequence length="117" mass="13654">MPALDAFINSVHLTQKMRGRFLVGLLLLISYLVEADEHDHMYEIDEEVVLWMNTSSVVSLVEEIICKQSVDIVVGKTNTKKTVFCKMKLTNEAYQTFVYAIKNSYFYQMYLDDMPIW</sequence>
<evidence type="ECO:0000256" key="2">
    <source>
        <dbReference type="ARBA" id="ARBA00005227"/>
    </source>
</evidence>
<evidence type="ECO:0000256" key="1">
    <source>
        <dbReference type="ARBA" id="ARBA00004141"/>
    </source>
</evidence>
<dbReference type="Pfam" id="PF02990">
    <property type="entry name" value="EMP70"/>
    <property type="match status" value="1"/>
</dbReference>
<feature type="signal peptide" evidence="7">
    <location>
        <begin position="1"/>
        <end position="35"/>
    </location>
</feature>
<accession>A0A2G9TN77</accession>
<evidence type="ECO:0000256" key="7">
    <source>
        <dbReference type="SAM" id="SignalP"/>
    </source>
</evidence>
<dbReference type="OrthoDB" id="1666796at2759"/>